<evidence type="ECO:0000256" key="3">
    <source>
        <dbReference type="ARBA" id="ARBA00022475"/>
    </source>
</evidence>
<dbReference type="EMBL" id="VMFD01000079">
    <property type="protein sequence ID" value="TSC64879.1"/>
    <property type="molecule type" value="Genomic_DNA"/>
</dbReference>
<feature type="domain" description="ABC transporter" evidence="10">
    <location>
        <begin position="13"/>
        <end position="236"/>
    </location>
</feature>
<accession>A0A554J950</accession>
<keyword evidence="3 9" id="KW-1003">Cell membrane</keyword>
<evidence type="ECO:0000256" key="2">
    <source>
        <dbReference type="ARBA" id="ARBA00020019"/>
    </source>
</evidence>
<keyword evidence="6 9" id="KW-0067">ATP-binding</keyword>
<dbReference type="Proteomes" id="UP000316253">
    <property type="component" value="Unassembled WGS sequence"/>
</dbReference>
<reference evidence="11 12" key="1">
    <citation type="submission" date="2017-08" db="EMBL/GenBank/DDBJ databases">
        <title>Mechanisms for carbon and nitrogen cycling indicate functional differentiation within the Candidate Phyla Radiation.</title>
        <authorList>
            <person name="Danczak R.E."/>
            <person name="Johnston M.D."/>
            <person name="Kenah C."/>
            <person name="Slattery M."/>
            <person name="Wrighton K.C."/>
            <person name="Wilkins M.J."/>
        </authorList>
    </citation>
    <scope>NUCLEOTIDE SEQUENCE [LARGE SCALE GENOMIC DNA]</scope>
    <source>
        <strain evidence="11">Gr01-1014_85</strain>
    </source>
</reference>
<dbReference type="SUPFAM" id="SSF52540">
    <property type="entry name" value="P-loop containing nucleoside triphosphate hydrolases"/>
    <property type="match status" value="1"/>
</dbReference>
<dbReference type="InterPro" id="IPR015854">
    <property type="entry name" value="ABC_transpr_LolD-like"/>
</dbReference>
<comment type="function">
    <text evidence="9">Part of the ABC transporter FtsEX involved in cellular division.</text>
</comment>
<dbReference type="GO" id="GO:0022857">
    <property type="term" value="F:transmembrane transporter activity"/>
    <property type="evidence" value="ECO:0007669"/>
    <property type="project" value="TreeGrafter"/>
</dbReference>
<dbReference type="GO" id="GO:0005886">
    <property type="term" value="C:plasma membrane"/>
    <property type="evidence" value="ECO:0007669"/>
    <property type="project" value="UniProtKB-SubCell"/>
</dbReference>
<dbReference type="InterPro" id="IPR003593">
    <property type="entry name" value="AAA+_ATPase"/>
</dbReference>
<dbReference type="SMART" id="SM00382">
    <property type="entry name" value="AAA"/>
    <property type="match status" value="1"/>
</dbReference>
<keyword evidence="8 9" id="KW-0131">Cell cycle</keyword>
<dbReference type="AlphaFoldDB" id="A0A554J950"/>
<organism evidence="11 12">
    <name type="scientific">Candidatus Berkelbacteria bacterium Gr01-1014_85</name>
    <dbReference type="NCBI Taxonomy" id="2017150"/>
    <lineage>
        <taxon>Bacteria</taxon>
        <taxon>Candidatus Berkelbacteria</taxon>
    </lineage>
</organism>
<evidence type="ECO:0000256" key="1">
    <source>
        <dbReference type="ARBA" id="ARBA00005417"/>
    </source>
</evidence>
<protein>
    <recommendedName>
        <fullName evidence="2 9">Cell division ATP-binding protein FtsE</fullName>
    </recommendedName>
</protein>
<dbReference type="NCBIfam" id="TIGR02673">
    <property type="entry name" value="FtsE"/>
    <property type="match status" value="1"/>
</dbReference>
<comment type="subcellular location">
    <subcellularLocation>
        <location evidence="9">Cell membrane</location>
        <topology evidence="9">Peripheral membrane protein</topology>
        <orientation evidence="9">Cytoplasmic side</orientation>
    </subcellularLocation>
</comment>
<evidence type="ECO:0000313" key="11">
    <source>
        <dbReference type="EMBL" id="TSC64879.1"/>
    </source>
</evidence>
<evidence type="ECO:0000256" key="9">
    <source>
        <dbReference type="RuleBase" id="RU365094"/>
    </source>
</evidence>
<sequence length="236" mass="26298">MSHKPEAVDTSLIKLEKIEKRYGDQVALADINLEFADGEFVCLVGPSGAGKSTLIRLLIAEESPSHGRIYVANRDITRLRAHELPFYRRKVGVVFQDFKLLPQKNVAENVAFALEVSDVPEAEIQERVPKILALVGMDHKLKSFPHELSGGERQRVAIARAMVHSPRILIADEPTGNLDPMTTADIIELLIRINKSGTFVLLATHNREVVNSLKRRVILVRGGQVISDKHKGEYVL</sequence>
<comment type="similarity">
    <text evidence="1 9">Belongs to the ABC transporter superfamily.</text>
</comment>
<dbReference type="GO" id="GO:0051301">
    <property type="term" value="P:cell division"/>
    <property type="evidence" value="ECO:0007669"/>
    <property type="project" value="UniProtKB-UniRule"/>
</dbReference>
<dbReference type="InterPro" id="IPR017871">
    <property type="entry name" value="ABC_transporter-like_CS"/>
</dbReference>
<evidence type="ECO:0000256" key="4">
    <source>
        <dbReference type="ARBA" id="ARBA00022618"/>
    </source>
</evidence>
<name>A0A554J950_9BACT</name>
<proteinExistence type="inferred from homology"/>
<dbReference type="FunFam" id="3.40.50.300:FF:000056">
    <property type="entry name" value="Cell division ATP-binding protein FtsE"/>
    <property type="match status" value="1"/>
</dbReference>
<evidence type="ECO:0000256" key="8">
    <source>
        <dbReference type="ARBA" id="ARBA00023306"/>
    </source>
</evidence>
<keyword evidence="4 9" id="KW-0132">Cell division</keyword>
<evidence type="ECO:0000259" key="10">
    <source>
        <dbReference type="PROSITE" id="PS50893"/>
    </source>
</evidence>
<keyword evidence="7 9" id="KW-0472">Membrane</keyword>
<dbReference type="PROSITE" id="PS50893">
    <property type="entry name" value="ABC_TRANSPORTER_2"/>
    <property type="match status" value="1"/>
</dbReference>
<gene>
    <name evidence="9" type="primary">ftsE</name>
    <name evidence="11" type="ORF">CEO22_673</name>
</gene>
<dbReference type="GO" id="GO:0005524">
    <property type="term" value="F:ATP binding"/>
    <property type="evidence" value="ECO:0007669"/>
    <property type="project" value="UniProtKB-UniRule"/>
</dbReference>
<dbReference type="PANTHER" id="PTHR24220">
    <property type="entry name" value="IMPORT ATP-BINDING PROTEIN"/>
    <property type="match status" value="1"/>
</dbReference>
<comment type="caution">
    <text evidence="11">The sequence shown here is derived from an EMBL/GenBank/DDBJ whole genome shotgun (WGS) entry which is preliminary data.</text>
</comment>
<keyword evidence="5 9" id="KW-0547">Nucleotide-binding</keyword>
<evidence type="ECO:0000256" key="7">
    <source>
        <dbReference type="ARBA" id="ARBA00023136"/>
    </source>
</evidence>
<dbReference type="GO" id="GO:0016887">
    <property type="term" value="F:ATP hydrolysis activity"/>
    <property type="evidence" value="ECO:0007669"/>
    <property type="project" value="InterPro"/>
</dbReference>
<dbReference type="InterPro" id="IPR005286">
    <property type="entry name" value="Cell_div_FtsE"/>
</dbReference>
<evidence type="ECO:0000256" key="5">
    <source>
        <dbReference type="ARBA" id="ARBA00022741"/>
    </source>
</evidence>
<dbReference type="InterPro" id="IPR003439">
    <property type="entry name" value="ABC_transporter-like_ATP-bd"/>
</dbReference>
<dbReference type="InterPro" id="IPR027417">
    <property type="entry name" value="P-loop_NTPase"/>
</dbReference>
<dbReference type="Gene3D" id="3.40.50.300">
    <property type="entry name" value="P-loop containing nucleotide triphosphate hydrolases"/>
    <property type="match status" value="1"/>
</dbReference>
<dbReference type="PROSITE" id="PS00211">
    <property type="entry name" value="ABC_TRANSPORTER_1"/>
    <property type="match status" value="1"/>
</dbReference>
<evidence type="ECO:0000256" key="6">
    <source>
        <dbReference type="ARBA" id="ARBA00022840"/>
    </source>
</evidence>
<evidence type="ECO:0000313" key="12">
    <source>
        <dbReference type="Proteomes" id="UP000316253"/>
    </source>
</evidence>
<dbReference type="Pfam" id="PF00005">
    <property type="entry name" value="ABC_tran"/>
    <property type="match status" value="1"/>
</dbReference>
<dbReference type="PANTHER" id="PTHR24220:SF470">
    <property type="entry name" value="CELL DIVISION ATP-BINDING PROTEIN FTSE"/>
    <property type="match status" value="1"/>
</dbReference>
<comment type="subunit">
    <text evidence="9">Homodimer. Forms a membrane-associated complex with FtsX.</text>
</comment>